<gene>
    <name evidence="1" type="ORF">MNBD_ALPHA07-631</name>
</gene>
<dbReference type="SUPFAM" id="SSF53800">
    <property type="entry name" value="Chelatase"/>
    <property type="match status" value="1"/>
</dbReference>
<dbReference type="CDD" id="cd03411">
    <property type="entry name" value="Ferrochelatase_N"/>
    <property type="match status" value="1"/>
</dbReference>
<reference evidence="1" key="1">
    <citation type="submission" date="2018-06" db="EMBL/GenBank/DDBJ databases">
        <authorList>
            <person name="Zhirakovskaya E."/>
        </authorList>
    </citation>
    <scope>NUCLEOTIDE SEQUENCE</scope>
</reference>
<dbReference type="InterPro" id="IPR001015">
    <property type="entry name" value="Ferrochelatase"/>
</dbReference>
<protein>
    <submittedName>
        <fullName evidence="1">Ferrochelatase, protoheme ferro-lyase</fullName>
        <ecNumber evidence="1">4.99.1.1</ecNumber>
    </submittedName>
</protein>
<dbReference type="PANTHER" id="PTHR11108:SF1">
    <property type="entry name" value="FERROCHELATASE, MITOCHONDRIAL"/>
    <property type="match status" value="1"/>
</dbReference>
<proteinExistence type="predicted"/>
<dbReference type="GO" id="GO:0006783">
    <property type="term" value="P:heme biosynthetic process"/>
    <property type="evidence" value="ECO:0007669"/>
    <property type="project" value="InterPro"/>
</dbReference>
<dbReference type="GO" id="GO:0004325">
    <property type="term" value="F:ferrochelatase activity"/>
    <property type="evidence" value="ECO:0007669"/>
    <property type="project" value="InterPro"/>
</dbReference>
<dbReference type="AlphaFoldDB" id="A0A3B0SRL2"/>
<dbReference type="InterPro" id="IPR033659">
    <property type="entry name" value="Ferrochelatase_N"/>
</dbReference>
<name>A0A3B0SRL2_9ZZZZ</name>
<keyword evidence="1" id="KW-0456">Lyase</keyword>
<dbReference type="Gene3D" id="3.40.50.1400">
    <property type="match status" value="1"/>
</dbReference>
<organism evidence="1">
    <name type="scientific">hydrothermal vent metagenome</name>
    <dbReference type="NCBI Taxonomy" id="652676"/>
    <lineage>
        <taxon>unclassified sequences</taxon>
        <taxon>metagenomes</taxon>
        <taxon>ecological metagenomes</taxon>
    </lineage>
</organism>
<sequence>MPETKSPAKTGVLLANLGTPDGTGYWPMRRYLSEFLSDKRVIDYPRWKWLPLLHLIILSKRPFSSGKAYKSIWNTELDESPLLTITRDQTNAIAAVIQDRFGDQVEVDFCMRYGNPSTQSRLRKMVTSGCTRILFF</sequence>
<feature type="non-terminal residue" evidence="1">
    <location>
        <position position="136"/>
    </location>
</feature>
<dbReference type="EC" id="4.99.1.1" evidence="1"/>
<accession>A0A3B0SRL2</accession>
<dbReference type="PANTHER" id="PTHR11108">
    <property type="entry name" value="FERROCHELATASE"/>
    <property type="match status" value="1"/>
</dbReference>
<dbReference type="EMBL" id="UOEG01000253">
    <property type="protein sequence ID" value="VAW03179.1"/>
    <property type="molecule type" value="Genomic_DNA"/>
</dbReference>
<dbReference type="Pfam" id="PF00762">
    <property type="entry name" value="Ferrochelatase"/>
    <property type="match status" value="1"/>
</dbReference>
<evidence type="ECO:0000313" key="1">
    <source>
        <dbReference type="EMBL" id="VAW03179.1"/>
    </source>
</evidence>